<dbReference type="STRING" id="571298.SAMN04488026_102445"/>
<dbReference type="AlphaFoldDB" id="A0A1G8WMX5"/>
<organism evidence="2 3">
    <name type="scientific">Aliiruegeria lutimaris</name>
    <dbReference type="NCBI Taxonomy" id="571298"/>
    <lineage>
        <taxon>Bacteria</taxon>
        <taxon>Pseudomonadati</taxon>
        <taxon>Pseudomonadota</taxon>
        <taxon>Alphaproteobacteria</taxon>
        <taxon>Rhodobacterales</taxon>
        <taxon>Roseobacteraceae</taxon>
        <taxon>Aliiruegeria</taxon>
    </lineage>
</organism>
<feature type="domain" description="Beta-lactamase-related" evidence="1">
    <location>
        <begin position="76"/>
        <end position="372"/>
    </location>
</feature>
<dbReference type="EMBL" id="FNEK01000024">
    <property type="protein sequence ID" value="SDJ79719.1"/>
    <property type="molecule type" value="Genomic_DNA"/>
</dbReference>
<evidence type="ECO:0000313" key="3">
    <source>
        <dbReference type="Proteomes" id="UP000199382"/>
    </source>
</evidence>
<dbReference type="Proteomes" id="UP000199382">
    <property type="component" value="Unassembled WGS sequence"/>
</dbReference>
<proteinExistence type="predicted"/>
<reference evidence="2 3" key="1">
    <citation type="submission" date="2016-10" db="EMBL/GenBank/DDBJ databases">
        <authorList>
            <person name="de Groot N.N."/>
        </authorList>
    </citation>
    <scope>NUCLEOTIDE SEQUENCE [LARGE SCALE GENOMIC DNA]</scope>
    <source>
        <strain evidence="2 3">DSM 25294</strain>
    </source>
</reference>
<dbReference type="InterPro" id="IPR050789">
    <property type="entry name" value="Diverse_Enzym_Activities"/>
</dbReference>
<dbReference type="InterPro" id="IPR001466">
    <property type="entry name" value="Beta-lactam-related"/>
</dbReference>
<dbReference type="PANTHER" id="PTHR43283:SF7">
    <property type="entry name" value="BETA-LACTAMASE-RELATED DOMAIN-CONTAINING PROTEIN"/>
    <property type="match status" value="1"/>
</dbReference>
<evidence type="ECO:0000313" key="2">
    <source>
        <dbReference type="EMBL" id="SDJ79719.1"/>
    </source>
</evidence>
<keyword evidence="3" id="KW-1185">Reference proteome</keyword>
<dbReference type="OrthoDB" id="9814204at2"/>
<gene>
    <name evidence="2" type="ORF">SAMN04488026_102445</name>
</gene>
<dbReference type="InterPro" id="IPR012338">
    <property type="entry name" value="Beta-lactam/transpept-like"/>
</dbReference>
<sequence length="391" mass="42952">MSETETLETETDLTNWRTHPFCRWSFHHVDRLLHGQPIAAPAQAGAVEQGNSIDLARLALPSGKSIAEALELSYSDALLVLHRGRIVHESYDGLMAPEDRHIIFSVSKSVTGALAGILVGEGRLDPEKPVTDYIPELANSAWGDATVRHVLDMVVSIRFIEDYLDPKGDVSRYRVAMDWNPPGDFPYEGGLHSFLPSLPKDSGPHGAAFHYVSPNSDVLGWILERAAGCKMADLLSEKIWRPLGAEADAWITVDREDGSRTAGGICTRARDLARFGEMMRNGGRANGVQIVPEAWIEDIVQNGDRQAWSRGTGLDVLVPTGSYRNQWYLPDCLPGAMVAIGIHGQWIYADPRNEVTIVKLSSQPLPEDDALDAMMLEIFGTVAGHFCEETS</sequence>
<dbReference type="Pfam" id="PF00144">
    <property type="entry name" value="Beta-lactamase"/>
    <property type="match status" value="1"/>
</dbReference>
<accession>A0A1G8WMX5</accession>
<name>A0A1G8WMX5_9RHOB</name>
<protein>
    <recommendedName>
        <fullName evidence="1">Beta-lactamase-related domain-containing protein</fullName>
    </recommendedName>
</protein>
<dbReference type="SUPFAM" id="SSF56601">
    <property type="entry name" value="beta-lactamase/transpeptidase-like"/>
    <property type="match status" value="1"/>
</dbReference>
<dbReference type="Gene3D" id="3.40.710.10">
    <property type="entry name" value="DD-peptidase/beta-lactamase superfamily"/>
    <property type="match status" value="1"/>
</dbReference>
<dbReference type="PANTHER" id="PTHR43283">
    <property type="entry name" value="BETA-LACTAMASE-RELATED"/>
    <property type="match status" value="1"/>
</dbReference>
<evidence type="ECO:0000259" key="1">
    <source>
        <dbReference type="Pfam" id="PF00144"/>
    </source>
</evidence>
<dbReference type="RefSeq" id="WP_093156500.1">
    <property type="nucleotide sequence ID" value="NZ_FNEK01000024.1"/>
</dbReference>